<accession>A0ABY5DMR8</accession>
<dbReference type="InterPro" id="IPR041715">
    <property type="entry name" value="HisRS-like_core"/>
</dbReference>
<dbReference type="PANTHER" id="PTHR11476:SF7">
    <property type="entry name" value="HISTIDINE--TRNA LIGASE"/>
    <property type="match status" value="1"/>
</dbReference>
<keyword evidence="10" id="KW-1185">Reference proteome</keyword>
<organism evidence="9 10">
    <name type="scientific">Paraconexibacter antarcticus</name>
    <dbReference type="NCBI Taxonomy" id="2949664"/>
    <lineage>
        <taxon>Bacteria</taxon>
        <taxon>Bacillati</taxon>
        <taxon>Actinomycetota</taxon>
        <taxon>Thermoleophilia</taxon>
        <taxon>Solirubrobacterales</taxon>
        <taxon>Paraconexibacteraceae</taxon>
        <taxon>Paraconexibacter</taxon>
    </lineage>
</organism>
<dbReference type="Pfam" id="PF13393">
    <property type="entry name" value="tRNA-synt_His"/>
    <property type="match status" value="1"/>
</dbReference>
<sequence>MTAMYPTPSGTRDVLPDEMRELRAITDAIRTVFEDHGYGEVWTPAIEFESAVDRMGGSGGGYRLFDDHGSVLCLRSDLTVPIARVAATRYATAEPPLRFSSFAHVYRGVKPGRGQMRETLQAGVELIGAAGPEGTAEVLTVLCRALEAAGLREYRIGIGDAGLYSALLAECGVDDARSARILDALVGRDLVRLSVEVHDAGLDAESTELLTTIPLLRGGAELLDTVSERVATERLRAVHGAVSREVAERLIFDLGLVRDLDYYTGAVFEIYDPAAGMPLGGGGRYDDLVGRFGRDMPAVGFSFDLNGVHIALAGEQRGEGVA</sequence>
<evidence type="ECO:0000256" key="3">
    <source>
        <dbReference type="ARBA" id="ARBA00005539"/>
    </source>
</evidence>
<evidence type="ECO:0000256" key="6">
    <source>
        <dbReference type="ARBA" id="ARBA00025246"/>
    </source>
</evidence>
<protein>
    <recommendedName>
        <fullName evidence="4 7">ATP phosphoribosyltransferase regulatory subunit</fullName>
    </recommendedName>
</protein>
<dbReference type="RefSeq" id="WP_254569641.1">
    <property type="nucleotide sequence ID" value="NZ_CP098502.1"/>
</dbReference>
<dbReference type="Proteomes" id="UP001056035">
    <property type="component" value="Chromosome"/>
</dbReference>
<keyword evidence="9" id="KW-0808">Transferase</keyword>
<comment type="subunit">
    <text evidence="7">Heteromultimer composed of HisG and HisZ subunits.</text>
</comment>
<evidence type="ECO:0000256" key="7">
    <source>
        <dbReference type="HAMAP-Rule" id="MF_00125"/>
    </source>
</evidence>
<evidence type="ECO:0000313" key="10">
    <source>
        <dbReference type="Proteomes" id="UP001056035"/>
    </source>
</evidence>
<dbReference type="InterPro" id="IPR045864">
    <property type="entry name" value="aa-tRNA-synth_II/BPL/LPL"/>
</dbReference>
<keyword evidence="7" id="KW-0368">Histidine biosynthesis</keyword>
<evidence type="ECO:0000313" key="9">
    <source>
        <dbReference type="EMBL" id="UTI62906.1"/>
    </source>
</evidence>
<dbReference type="InterPro" id="IPR004516">
    <property type="entry name" value="HisRS/HisZ"/>
</dbReference>
<dbReference type="EMBL" id="CP098502">
    <property type="protein sequence ID" value="UTI62906.1"/>
    <property type="molecule type" value="Genomic_DNA"/>
</dbReference>
<evidence type="ECO:0000256" key="2">
    <source>
        <dbReference type="ARBA" id="ARBA00004667"/>
    </source>
</evidence>
<comment type="function">
    <text evidence="6 7">Required for the first step of histidine biosynthesis. May allow the feedback regulation of ATP phosphoribosyltransferase activity by histidine.</text>
</comment>
<comment type="similarity">
    <text evidence="3 7">Belongs to the class-II aminoacyl-tRNA synthetase family. HisZ subfamily.</text>
</comment>
<feature type="domain" description="Class II Histidinyl-tRNA synthetase (HisRS)-like catalytic core" evidence="8">
    <location>
        <begin position="10"/>
        <end position="307"/>
    </location>
</feature>
<dbReference type="PANTHER" id="PTHR11476">
    <property type="entry name" value="HISTIDYL-TRNA SYNTHETASE"/>
    <property type="match status" value="1"/>
</dbReference>
<evidence type="ECO:0000256" key="5">
    <source>
        <dbReference type="ARBA" id="ARBA00022490"/>
    </source>
</evidence>
<keyword evidence="5 7" id="KW-0963">Cytoplasm</keyword>
<dbReference type="CDD" id="cd00773">
    <property type="entry name" value="HisRS-like_core"/>
    <property type="match status" value="1"/>
</dbReference>
<proteinExistence type="inferred from homology"/>
<keyword evidence="7" id="KW-0028">Amino-acid biosynthesis</keyword>
<dbReference type="SUPFAM" id="SSF55681">
    <property type="entry name" value="Class II aaRS and biotin synthetases"/>
    <property type="match status" value="1"/>
</dbReference>
<keyword evidence="9" id="KW-0328">Glycosyltransferase</keyword>
<name>A0ABY5DMR8_9ACTN</name>
<comment type="subcellular location">
    <subcellularLocation>
        <location evidence="1 7">Cytoplasm</location>
    </subcellularLocation>
</comment>
<gene>
    <name evidence="7" type="primary">hisZ</name>
    <name evidence="9" type="ORF">NBH00_16240</name>
</gene>
<evidence type="ECO:0000259" key="8">
    <source>
        <dbReference type="Pfam" id="PF13393"/>
    </source>
</evidence>
<dbReference type="InterPro" id="IPR004517">
    <property type="entry name" value="HisZ"/>
</dbReference>
<comment type="miscellaneous">
    <text evidence="7">This function is generally fulfilled by the C-terminal part of HisG, which is missing in some bacteria such as this one.</text>
</comment>
<dbReference type="GO" id="GO:0016757">
    <property type="term" value="F:glycosyltransferase activity"/>
    <property type="evidence" value="ECO:0007669"/>
    <property type="project" value="UniProtKB-KW"/>
</dbReference>
<dbReference type="HAMAP" id="MF_00125">
    <property type="entry name" value="HisZ"/>
    <property type="match status" value="1"/>
</dbReference>
<comment type="pathway">
    <text evidence="2 7">Amino-acid biosynthesis; L-histidine biosynthesis; L-histidine from 5-phospho-alpha-D-ribose 1-diphosphate: step 1/9.</text>
</comment>
<dbReference type="PIRSF" id="PIRSF001549">
    <property type="entry name" value="His-tRNA_synth"/>
    <property type="match status" value="1"/>
</dbReference>
<evidence type="ECO:0000256" key="4">
    <source>
        <dbReference type="ARBA" id="ARBA00020397"/>
    </source>
</evidence>
<evidence type="ECO:0000256" key="1">
    <source>
        <dbReference type="ARBA" id="ARBA00004496"/>
    </source>
</evidence>
<dbReference type="Gene3D" id="3.30.930.10">
    <property type="entry name" value="Bira Bifunctional Protein, Domain 2"/>
    <property type="match status" value="1"/>
</dbReference>
<reference evidence="9 10" key="1">
    <citation type="submission" date="2022-06" db="EMBL/GenBank/DDBJ databases">
        <title>Paraconexibacter antarcticus.</title>
        <authorList>
            <person name="Kim C.S."/>
        </authorList>
    </citation>
    <scope>NUCLEOTIDE SEQUENCE [LARGE SCALE GENOMIC DNA]</scope>
    <source>
        <strain evidence="9 10">02-257</strain>
    </source>
</reference>